<dbReference type="PANTHER" id="PTHR28658">
    <property type="entry name" value="TRANSMEMBRANE PROTEIN 180"/>
    <property type="match status" value="1"/>
</dbReference>
<name>A0ABM0JW12_APLCA</name>
<dbReference type="InterPro" id="IPR036259">
    <property type="entry name" value="MFS_trans_sf"/>
</dbReference>
<feature type="transmembrane region" description="Helical" evidence="1">
    <location>
        <begin position="254"/>
        <end position="273"/>
    </location>
</feature>
<evidence type="ECO:0000313" key="2">
    <source>
        <dbReference type="Proteomes" id="UP000694888"/>
    </source>
</evidence>
<dbReference type="PANTHER" id="PTHR28658:SF3">
    <property type="entry name" value="TRANSMEMBRANE PROTEIN 180"/>
    <property type="match status" value="1"/>
</dbReference>
<dbReference type="Gene3D" id="1.20.1250.20">
    <property type="entry name" value="MFS general substrate transporter like domains"/>
    <property type="match status" value="1"/>
</dbReference>
<keyword evidence="1 3" id="KW-0812">Transmembrane</keyword>
<accession>A0ABM0JW12</accession>
<dbReference type="SUPFAM" id="SSF103473">
    <property type="entry name" value="MFS general substrate transporter"/>
    <property type="match status" value="1"/>
</dbReference>
<evidence type="ECO:0000256" key="1">
    <source>
        <dbReference type="SAM" id="Phobius"/>
    </source>
</evidence>
<feature type="transmembrane region" description="Helical" evidence="1">
    <location>
        <begin position="157"/>
        <end position="179"/>
    </location>
</feature>
<keyword evidence="1" id="KW-0472">Membrane</keyword>
<reference evidence="3" key="1">
    <citation type="submission" date="2025-08" db="UniProtKB">
        <authorList>
            <consortium name="RefSeq"/>
        </authorList>
    </citation>
    <scope>IDENTIFICATION</scope>
</reference>
<keyword evidence="1" id="KW-1133">Transmembrane helix</keyword>
<feature type="transmembrane region" description="Helical" evidence="1">
    <location>
        <begin position="12"/>
        <end position="32"/>
    </location>
</feature>
<keyword evidence="2" id="KW-1185">Reference proteome</keyword>
<dbReference type="GeneID" id="101854182"/>
<dbReference type="Proteomes" id="UP000694888">
    <property type="component" value="Unplaced"/>
</dbReference>
<organism evidence="2 3">
    <name type="scientific">Aplysia californica</name>
    <name type="common">California sea hare</name>
    <dbReference type="NCBI Taxonomy" id="6500"/>
    <lineage>
        <taxon>Eukaryota</taxon>
        <taxon>Metazoa</taxon>
        <taxon>Spiralia</taxon>
        <taxon>Lophotrochozoa</taxon>
        <taxon>Mollusca</taxon>
        <taxon>Gastropoda</taxon>
        <taxon>Heterobranchia</taxon>
        <taxon>Euthyneura</taxon>
        <taxon>Tectipleura</taxon>
        <taxon>Aplysiida</taxon>
        <taxon>Aplysioidea</taxon>
        <taxon>Aplysiidae</taxon>
        <taxon>Aplysia</taxon>
    </lineage>
</organism>
<feature type="transmembrane region" description="Helical" evidence="1">
    <location>
        <begin position="89"/>
        <end position="113"/>
    </location>
</feature>
<feature type="transmembrane region" description="Helical" evidence="1">
    <location>
        <begin position="119"/>
        <end position="136"/>
    </location>
</feature>
<feature type="transmembrane region" description="Helical" evidence="1">
    <location>
        <begin position="44"/>
        <end position="68"/>
    </location>
</feature>
<sequence>MFLRQGLSLETSYGSLTLFTTILHNVFLLYHVDTFVSVYKIDKVSFWFGEAIFLAWNSFNDPLFGWFSDSKFLSSKKDQRPTKNDSSDIIWTRLTALHTYGPLFAISFSLFWINWSWPGLQFAVCLCLYDGFLTMIDLHHNALLADLSISGDKRTRLNSSCSVFSAFGSVSVFLSYLFWNKASLSIFRTFCFGLALMSFAGYLVMVKALKSTYTKQSKDSFSEIEVSHKHKDDSSMETQASVVKFGKQLLSHRNFLWFALMNLVQVFHCHFNSNFFPLFLDTLLGEAVSPTVASTLLGLSFVAPHINNLYFLVLCRKFGVYTIIRSLFLVKLGLSLVMYLAGPSWIWLLCLFIASNRVFTEGTCKLLSLVISDLVDEDVVLHSRPKAVSALVFGTAALVSKPGQTLAPVIGTWILALQTGHDIFQSGNESGSLKLDLTKMDDGVQAMYKTGVFSMLICVPVICAVLQLLAWSQFTLRGNRLAQVKAARLGLQQIQV</sequence>
<feature type="transmembrane region" description="Helical" evidence="1">
    <location>
        <begin position="452"/>
        <end position="471"/>
    </location>
</feature>
<dbReference type="InterPro" id="IPR040035">
    <property type="entry name" value="TMEM180"/>
</dbReference>
<proteinExistence type="predicted"/>
<feature type="transmembrane region" description="Helical" evidence="1">
    <location>
        <begin position="293"/>
        <end position="315"/>
    </location>
</feature>
<dbReference type="CDD" id="cd17481">
    <property type="entry name" value="MFS_MFSD13A"/>
    <property type="match status" value="1"/>
</dbReference>
<evidence type="ECO:0000313" key="3">
    <source>
        <dbReference type="RefSeq" id="XP_005102836.1"/>
    </source>
</evidence>
<feature type="transmembrane region" description="Helical" evidence="1">
    <location>
        <begin position="185"/>
        <end position="205"/>
    </location>
</feature>
<dbReference type="RefSeq" id="XP_005102836.1">
    <property type="nucleotide sequence ID" value="XM_005102779.3"/>
</dbReference>
<feature type="transmembrane region" description="Helical" evidence="1">
    <location>
        <begin position="327"/>
        <end position="354"/>
    </location>
</feature>
<dbReference type="Pfam" id="PF13347">
    <property type="entry name" value="MFS_2"/>
    <property type="match status" value="1"/>
</dbReference>
<gene>
    <name evidence="3" type="primary">LOC101854182</name>
</gene>
<protein>
    <submittedName>
        <fullName evidence="3">Transmembrane protein 180</fullName>
    </submittedName>
</protein>